<keyword evidence="3" id="KW-1185">Reference proteome</keyword>
<name>A0AAD7DZR1_MYCRO</name>
<evidence type="ECO:0000313" key="2">
    <source>
        <dbReference type="EMBL" id="KAJ7702635.1"/>
    </source>
</evidence>
<gene>
    <name evidence="2" type="ORF">B0H17DRAFT_1194528</name>
</gene>
<comment type="caution">
    <text evidence="2">The sequence shown here is derived from an EMBL/GenBank/DDBJ whole genome shotgun (WGS) entry which is preliminary data.</text>
</comment>
<proteinExistence type="predicted"/>
<dbReference type="Proteomes" id="UP001221757">
    <property type="component" value="Unassembled WGS sequence"/>
</dbReference>
<dbReference type="AlphaFoldDB" id="A0AAD7DZR1"/>
<organism evidence="2 3">
    <name type="scientific">Mycena rosella</name>
    <name type="common">Pink bonnet</name>
    <name type="synonym">Agaricus rosellus</name>
    <dbReference type="NCBI Taxonomy" id="1033263"/>
    <lineage>
        <taxon>Eukaryota</taxon>
        <taxon>Fungi</taxon>
        <taxon>Dikarya</taxon>
        <taxon>Basidiomycota</taxon>
        <taxon>Agaricomycotina</taxon>
        <taxon>Agaricomycetes</taxon>
        <taxon>Agaricomycetidae</taxon>
        <taxon>Agaricales</taxon>
        <taxon>Marasmiineae</taxon>
        <taxon>Mycenaceae</taxon>
        <taxon>Mycena</taxon>
    </lineage>
</organism>
<evidence type="ECO:0000256" key="1">
    <source>
        <dbReference type="SAM" id="MobiDB-lite"/>
    </source>
</evidence>
<dbReference type="EMBL" id="JARKIE010000014">
    <property type="protein sequence ID" value="KAJ7702635.1"/>
    <property type="molecule type" value="Genomic_DNA"/>
</dbReference>
<sequence>MNPPSWKELVTAAQYPIEQDLDLDGSTTYAPVDGLQVNQGLMRYAANPMHYGILGWQPVDEDKSAPHTLFILRHAHNADDSEPDASDNHYWGNGLLDIASPQLLDRLIAFCDGRSSAALLLALHKAMAGEGIAITPLGAVWQKVGLSILTGYFTSPDFDQSSVILRQMQTAPKSSSSKKFGGGGVKSAPIPFTQIFVSQESPAEGGEPEEHAAAGGKRKIALTNTSESEKRPKLEEVKMPLFAYEYPVDSRVLPKEGYLFTPKDPFHPLFDAYSILDGVPLCFQTTTLDRHTAAVEAGINKKIKKVEWCPRLAAGFVGVELQLAEITEADEGSWRRQMRQLARNAISRLVLYALLLRSSVGVIHLRFYFLTVLVLYAFTSTHTFHPVLALQRIQHSLDIATLAQQSQPPPPPQESSRLPDEEADVLADLVTGLALTDDGPNVREQPSKLFTTRNEFQEFRAPEIPSSFDSIPIEEAQASFRSLLASSMPQGFNSLSRNVTLLVEVQSQVQTAFNSLRLTEELFVGNSHDDSIRLALDAATQILVSAGRLMRSVKNSKSAEVIRLRDEILPELRQLDQIIDVIGAYLPKPAIPDTAPLPYDAAHLLVDPVGHLDLIAQITILLAVVCHVIIGIGTNP</sequence>
<accession>A0AAD7DZR1</accession>
<evidence type="ECO:0000313" key="3">
    <source>
        <dbReference type="Proteomes" id="UP001221757"/>
    </source>
</evidence>
<protein>
    <submittedName>
        <fullName evidence="2">Uncharacterized protein</fullName>
    </submittedName>
</protein>
<reference evidence="2" key="1">
    <citation type="submission" date="2023-03" db="EMBL/GenBank/DDBJ databases">
        <title>Massive genome expansion in bonnet fungi (Mycena s.s.) driven by repeated elements and novel gene families across ecological guilds.</title>
        <authorList>
            <consortium name="Lawrence Berkeley National Laboratory"/>
            <person name="Harder C.B."/>
            <person name="Miyauchi S."/>
            <person name="Viragh M."/>
            <person name="Kuo A."/>
            <person name="Thoen E."/>
            <person name="Andreopoulos B."/>
            <person name="Lu D."/>
            <person name="Skrede I."/>
            <person name="Drula E."/>
            <person name="Henrissat B."/>
            <person name="Morin E."/>
            <person name="Kohler A."/>
            <person name="Barry K."/>
            <person name="LaButti K."/>
            <person name="Morin E."/>
            <person name="Salamov A."/>
            <person name="Lipzen A."/>
            <person name="Mereny Z."/>
            <person name="Hegedus B."/>
            <person name="Baldrian P."/>
            <person name="Stursova M."/>
            <person name="Weitz H."/>
            <person name="Taylor A."/>
            <person name="Grigoriev I.V."/>
            <person name="Nagy L.G."/>
            <person name="Martin F."/>
            <person name="Kauserud H."/>
        </authorList>
    </citation>
    <scope>NUCLEOTIDE SEQUENCE</scope>
    <source>
        <strain evidence="2">CBHHK067</strain>
    </source>
</reference>
<feature type="region of interest" description="Disordered" evidence="1">
    <location>
        <begin position="200"/>
        <end position="229"/>
    </location>
</feature>